<feature type="transmembrane region" description="Helical" evidence="6">
    <location>
        <begin position="374"/>
        <end position="401"/>
    </location>
</feature>
<dbReference type="Gene3D" id="1.20.1250.20">
    <property type="entry name" value="MFS general substrate transporter like domains"/>
    <property type="match status" value="1"/>
</dbReference>
<dbReference type="RefSeq" id="WP_284293270.1">
    <property type="nucleotide sequence ID" value="NZ_BSUK01000001.1"/>
</dbReference>
<comment type="caution">
    <text evidence="8">The sequence shown here is derived from an EMBL/GenBank/DDBJ whole genome shotgun (WGS) entry which is preliminary data.</text>
</comment>
<evidence type="ECO:0000256" key="5">
    <source>
        <dbReference type="ARBA" id="ARBA00023136"/>
    </source>
</evidence>
<dbReference type="PANTHER" id="PTHR42718:SF9">
    <property type="entry name" value="MAJOR FACILITATOR SUPERFAMILY MULTIDRUG TRANSPORTER MFSC"/>
    <property type="match status" value="1"/>
</dbReference>
<dbReference type="EMBL" id="BSUK01000001">
    <property type="protein sequence ID" value="GMA24477.1"/>
    <property type="molecule type" value="Genomic_DNA"/>
</dbReference>
<dbReference type="Pfam" id="PF07690">
    <property type="entry name" value="MFS_1"/>
    <property type="match status" value="1"/>
</dbReference>
<keyword evidence="2" id="KW-0813">Transport</keyword>
<keyword evidence="5 6" id="KW-0472">Membrane</keyword>
<feature type="transmembrane region" description="Helical" evidence="6">
    <location>
        <begin position="440"/>
        <end position="459"/>
    </location>
</feature>
<name>A0ABQ6I1I4_9MICO</name>
<evidence type="ECO:0000259" key="7">
    <source>
        <dbReference type="PROSITE" id="PS50850"/>
    </source>
</evidence>
<evidence type="ECO:0000256" key="6">
    <source>
        <dbReference type="SAM" id="Phobius"/>
    </source>
</evidence>
<feature type="transmembrane region" description="Helical" evidence="6">
    <location>
        <begin position="218"/>
        <end position="239"/>
    </location>
</feature>
<feature type="domain" description="Major facilitator superfamily (MFS) profile" evidence="7">
    <location>
        <begin position="23"/>
        <end position="463"/>
    </location>
</feature>
<feature type="transmembrane region" description="Helical" evidence="6">
    <location>
        <begin position="276"/>
        <end position="302"/>
    </location>
</feature>
<organism evidence="8 9">
    <name type="scientific">Luteimicrobium album</name>
    <dbReference type="NCBI Taxonomy" id="1054550"/>
    <lineage>
        <taxon>Bacteria</taxon>
        <taxon>Bacillati</taxon>
        <taxon>Actinomycetota</taxon>
        <taxon>Actinomycetes</taxon>
        <taxon>Micrococcales</taxon>
        <taxon>Luteimicrobium</taxon>
    </lineage>
</organism>
<evidence type="ECO:0000313" key="8">
    <source>
        <dbReference type="EMBL" id="GMA24477.1"/>
    </source>
</evidence>
<accession>A0ABQ6I1I4</accession>
<dbReference type="PANTHER" id="PTHR42718">
    <property type="entry name" value="MAJOR FACILITATOR SUPERFAMILY MULTIDRUG TRANSPORTER MFSC"/>
    <property type="match status" value="1"/>
</dbReference>
<keyword evidence="4 6" id="KW-1133">Transmembrane helix</keyword>
<dbReference type="SUPFAM" id="SSF103473">
    <property type="entry name" value="MFS general substrate transporter"/>
    <property type="match status" value="1"/>
</dbReference>
<protein>
    <submittedName>
        <fullName evidence="8">MFS transporter</fullName>
    </submittedName>
</protein>
<dbReference type="Proteomes" id="UP001157091">
    <property type="component" value="Unassembled WGS sequence"/>
</dbReference>
<dbReference type="Gene3D" id="1.20.1720.10">
    <property type="entry name" value="Multidrug resistance protein D"/>
    <property type="match status" value="1"/>
</dbReference>
<dbReference type="CDD" id="cd17321">
    <property type="entry name" value="MFS_MMR_MDR_like"/>
    <property type="match status" value="1"/>
</dbReference>
<feature type="transmembrane region" description="Helical" evidence="6">
    <location>
        <begin position="344"/>
        <end position="362"/>
    </location>
</feature>
<keyword evidence="3 6" id="KW-0812">Transmembrane</keyword>
<sequence>MLVDAAAPVPPESPPLPRRTAVRLLGIALGYFMVLLDMTVLAVAEPDLARSFHPSTAGLQWTVTAYTVTFAAALLSAGAAADRYGARRVFTVGVVTFGLGSLACAAAPNLATLVALRAALGVAAAACVPASMAMIAGLYPDPRRRARAVSVWAAVSGAAVAAGPVLGGVLVAVGGWRAVFLVNVPLAALTCLLVRANAPVPTLAPASASTGRRPAGSVVQLAAVAALALGTDAVIALGAGDVVHGAVSLAGAVVATGVLVVVDGRSSVPLLVRGPGLGPALVTGAAVNATLAGVLFVVPLVLARQAALSPLQTGLAFLPMTVPFAVNPLLTGRLVARHGPWPPLFLGLALLATGGLALAGAVHGDALDRARGFAVLLVALAALGFGTSFALPSLVALVIGVAPPGTAGRASGLFSAVRQLGASIGVALAGAFVVDAPATGLVALAGLCAVALVLLLVAARRAREAG</sequence>
<dbReference type="InterPro" id="IPR011701">
    <property type="entry name" value="MFS"/>
</dbReference>
<feature type="transmembrane region" description="Helical" evidence="6">
    <location>
        <begin position="89"/>
        <end position="108"/>
    </location>
</feature>
<keyword evidence="9" id="KW-1185">Reference proteome</keyword>
<dbReference type="PROSITE" id="PS50850">
    <property type="entry name" value="MFS"/>
    <property type="match status" value="1"/>
</dbReference>
<feature type="transmembrane region" description="Helical" evidence="6">
    <location>
        <begin position="151"/>
        <end position="172"/>
    </location>
</feature>
<feature type="transmembrane region" description="Helical" evidence="6">
    <location>
        <begin position="245"/>
        <end position="264"/>
    </location>
</feature>
<evidence type="ECO:0000256" key="1">
    <source>
        <dbReference type="ARBA" id="ARBA00004651"/>
    </source>
</evidence>
<proteinExistence type="predicted"/>
<evidence type="ECO:0000256" key="3">
    <source>
        <dbReference type="ARBA" id="ARBA00022692"/>
    </source>
</evidence>
<comment type="subcellular location">
    <subcellularLocation>
        <location evidence="1">Cell membrane</location>
        <topology evidence="1">Multi-pass membrane protein</topology>
    </subcellularLocation>
</comment>
<evidence type="ECO:0000256" key="4">
    <source>
        <dbReference type="ARBA" id="ARBA00022989"/>
    </source>
</evidence>
<feature type="transmembrane region" description="Helical" evidence="6">
    <location>
        <begin position="114"/>
        <end position="139"/>
    </location>
</feature>
<gene>
    <name evidence="8" type="primary">mmr</name>
    <name evidence="8" type="ORF">GCM10025864_22360</name>
</gene>
<evidence type="ECO:0000313" key="9">
    <source>
        <dbReference type="Proteomes" id="UP001157091"/>
    </source>
</evidence>
<feature type="transmembrane region" description="Helical" evidence="6">
    <location>
        <begin position="314"/>
        <end position="332"/>
    </location>
</feature>
<dbReference type="InterPro" id="IPR020846">
    <property type="entry name" value="MFS_dom"/>
</dbReference>
<dbReference type="InterPro" id="IPR036259">
    <property type="entry name" value="MFS_trans_sf"/>
</dbReference>
<evidence type="ECO:0000256" key="2">
    <source>
        <dbReference type="ARBA" id="ARBA00022448"/>
    </source>
</evidence>
<feature type="transmembrane region" description="Helical" evidence="6">
    <location>
        <begin position="63"/>
        <end position="82"/>
    </location>
</feature>
<reference evidence="9" key="1">
    <citation type="journal article" date="2019" name="Int. J. Syst. Evol. Microbiol.">
        <title>The Global Catalogue of Microorganisms (GCM) 10K type strain sequencing project: providing services to taxonomists for standard genome sequencing and annotation.</title>
        <authorList>
            <consortium name="The Broad Institute Genomics Platform"/>
            <consortium name="The Broad Institute Genome Sequencing Center for Infectious Disease"/>
            <person name="Wu L."/>
            <person name="Ma J."/>
        </authorList>
    </citation>
    <scope>NUCLEOTIDE SEQUENCE [LARGE SCALE GENOMIC DNA]</scope>
    <source>
        <strain evidence="9">NBRC 106348</strain>
    </source>
</reference>
<feature type="transmembrane region" description="Helical" evidence="6">
    <location>
        <begin position="21"/>
        <end position="43"/>
    </location>
</feature>